<dbReference type="PANTHER" id="PTHR43740:SF2">
    <property type="entry name" value="LEUCINE--TRNA LIGASE, MITOCHONDRIAL"/>
    <property type="match status" value="1"/>
</dbReference>
<evidence type="ECO:0000256" key="1">
    <source>
        <dbReference type="ARBA" id="ARBA00005594"/>
    </source>
</evidence>
<proteinExistence type="inferred from homology"/>
<keyword evidence="5 9" id="KW-0067">ATP-binding</keyword>
<dbReference type="GO" id="GO:0002161">
    <property type="term" value="F:aminoacyl-tRNA deacylase activity"/>
    <property type="evidence" value="ECO:0007669"/>
    <property type="project" value="InterPro"/>
</dbReference>
<organism evidence="12 13">
    <name type="scientific">candidate division WS6 bacterium 34_10</name>
    <dbReference type="NCBI Taxonomy" id="1641389"/>
    <lineage>
        <taxon>Bacteria</taxon>
        <taxon>Candidatus Dojkabacteria</taxon>
    </lineage>
</organism>
<dbReference type="GO" id="GO:0006429">
    <property type="term" value="P:leucyl-tRNA aminoacylation"/>
    <property type="evidence" value="ECO:0007669"/>
    <property type="project" value="UniProtKB-UniRule"/>
</dbReference>
<evidence type="ECO:0000259" key="10">
    <source>
        <dbReference type="Pfam" id="PF00133"/>
    </source>
</evidence>
<evidence type="ECO:0000256" key="7">
    <source>
        <dbReference type="ARBA" id="ARBA00023146"/>
    </source>
</evidence>
<comment type="similarity">
    <text evidence="1 9">Belongs to the class-I aminoacyl-tRNA synthetase family.</text>
</comment>
<dbReference type="EMBL" id="LGGO01000103">
    <property type="protein sequence ID" value="KUK76792.1"/>
    <property type="molecule type" value="Genomic_DNA"/>
</dbReference>
<evidence type="ECO:0000256" key="8">
    <source>
        <dbReference type="NCBIfam" id="TIGR00396"/>
    </source>
</evidence>
<dbReference type="InterPro" id="IPR001412">
    <property type="entry name" value="aa-tRNA-synth_I_CS"/>
</dbReference>
<dbReference type="Pfam" id="PF00133">
    <property type="entry name" value="tRNA-synt_1"/>
    <property type="match status" value="1"/>
</dbReference>
<accession>A0A124FX33</accession>
<feature type="domain" description="Aminoacyl-tRNA synthetase class Ia" evidence="10">
    <location>
        <begin position="13"/>
        <end position="213"/>
    </location>
</feature>
<dbReference type="Proteomes" id="UP000053904">
    <property type="component" value="Unassembled WGS sequence"/>
</dbReference>
<dbReference type="NCBIfam" id="TIGR00396">
    <property type="entry name" value="leuS_bact"/>
    <property type="match status" value="1"/>
</dbReference>
<feature type="domain" description="Leucyl-tRNA synthetase editing" evidence="11">
    <location>
        <begin position="222"/>
        <end position="408"/>
    </location>
</feature>
<dbReference type="GO" id="GO:0004823">
    <property type="term" value="F:leucine-tRNA ligase activity"/>
    <property type="evidence" value="ECO:0007669"/>
    <property type="project" value="UniProtKB-UniRule"/>
</dbReference>
<evidence type="ECO:0000256" key="6">
    <source>
        <dbReference type="ARBA" id="ARBA00022917"/>
    </source>
</evidence>
<evidence type="ECO:0000256" key="9">
    <source>
        <dbReference type="RuleBase" id="RU363035"/>
    </source>
</evidence>
<protein>
    <recommendedName>
        <fullName evidence="2 8">Leucine--tRNA ligase</fullName>
        <ecNumber evidence="2 8">6.1.1.4</ecNumber>
    </recommendedName>
</protein>
<dbReference type="FunFam" id="3.40.50.620:FF:000003">
    <property type="entry name" value="Leucine--tRNA ligase"/>
    <property type="match status" value="1"/>
</dbReference>
<dbReference type="InterPro" id="IPR002302">
    <property type="entry name" value="Leu-tRNA-ligase"/>
</dbReference>
<keyword evidence="6 9" id="KW-0648">Protein biosynthesis</keyword>
<evidence type="ECO:0000256" key="3">
    <source>
        <dbReference type="ARBA" id="ARBA00022598"/>
    </source>
</evidence>
<keyword evidence="7 9" id="KW-0030">Aminoacyl-tRNA synthetase</keyword>
<dbReference type="SUPFAM" id="SSF50677">
    <property type="entry name" value="ValRS/IleRS/LeuRS editing domain"/>
    <property type="match status" value="1"/>
</dbReference>
<evidence type="ECO:0000313" key="12">
    <source>
        <dbReference type="EMBL" id="KUK76792.1"/>
    </source>
</evidence>
<dbReference type="GO" id="GO:0005524">
    <property type="term" value="F:ATP binding"/>
    <property type="evidence" value="ECO:0007669"/>
    <property type="project" value="UniProtKB-KW"/>
</dbReference>
<dbReference type="AlphaFoldDB" id="A0A124FX33"/>
<evidence type="ECO:0000256" key="5">
    <source>
        <dbReference type="ARBA" id="ARBA00022840"/>
    </source>
</evidence>
<reference evidence="13" key="1">
    <citation type="journal article" date="2015" name="MBio">
        <title>Genome-Resolved Metagenomic Analysis Reveals Roles for Candidate Phyla and Other Microbial Community Members in Biogeochemical Transformations in Oil Reservoirs.</title>
        <authorList>
            <person name="Hu P."/>
            <person name="Tom L."/>
            <person name="Singh A."/>
            <person name="Thomas B.C."/>
            <person name="Baker B.J."/>
            <person name="Piceno Y.M."/>
            <person name="Andersen G.L."/>
            <person name="Banfield J.F."/>
        </authorList>
    </citation>
    <scope>NUCLEOTIDE SEQUENCE [LARGE SCALE GENOMIC DNA]</scope>
</reference>
<dbReference type="InterPro" id="IPR014729">
    <property type="entry name" value="Rossmann-like_a/b/a_fold"/>
</dbReference>
<evidence type="ECO:0000259" key="11">
    <source>
        <dbReference type="Pfam" id="PF13603"/>
    </source>
</evidence>
<dbReference type="InterPro" id="IPR025709">
    <property type="entry name" value="Leu_tRNA-synth_edit"/>
</dbReference>
<comment type="caution">
    <text evidence="12">The sequence shown here is derived from an EMBL/GenBank/DDBJ whole genome shotgun (WGS) entry which is preliminary data.</text>
</comment>
<dbReference type="EC" id="6.1.1.4" evidence="2 8"/>
<evidence type="ECO:0000256" key="4">
    <source>
        <dbReference type="ARBA" id="ARBA00022741"/>
    </source>
</evidence>
<dbReference type="Gene3D" id="3.40.50.620">
    <property type="entry name" value="HUPs"/>
    <property type="match status" value="1"/>
</dbReference>
<dbReference type="SUPFAM" id="SSF52374">
    <property type="entry name" value="Nucleotidylyl transferase"/>
    <property type="match status" value="1"/>
</dbReference>
<sequence length="449" mass="52517">MDQKYNPKDFESKWQKKWFKDLFYEAKDFAEGKEKYYLLAEFPYPSGDSMHMGHTRNYSMMDAVARLRRMKGQNVLFPIGWDAFGLPTENYAIKVGRPPQEITKENIDIFRRQLHSLGLSFDWSREVNTTDPQYYKWTQWIFLKLLEKGLAYKEEKPINWCPKCKVGCANEEVVDGKHERCGEVVERRNISQWILKITEYADRLDKDLDLTDYWESVKVRQREWIGKKTWYDIEYDIEGTGQKVLVSTTRPDTQFGSTFVVIAPEHKIVEELKKYMEPEVLKEVEKYQEESRKKSELDRISQLKEKSGVNTGLFCVNSITNKSLPVYIADFVLTTVGTGMVVGVPAHDKRDFEFAQKFKLPVIRVIESEDGNREEIDTVEKVYEGEGVVFNSGFLDELSTQEARAKAGEYIKEKGIGDVAVRYHLRDWIFSRQRYWGEPIPVVHCDKCG</sequence>
<gene>
    <name evidence="12" type="ORF">XD93_0714</name>
</gene>
<dbReference type="InterPro" id="IPR009008">
    <property type="entry name" value="Val/Leu/Ile-tRNA-synth_edit"/>
</dbReference>
<dbReference type="Pfam" id="PF13603">
    <property type="entry name" value="tRNA-synt_1_2"/>
    <property type="match status" value="1"/>
</dbReference>
<feature type="non-terminal residue" evidence="12">
    <location>
        <position position="449"/>
    </location>
</feature>
<keyword evidence="3 9" id="KW-0436">Ligase</keyword>
<dbReference type="PANTHER" id="PTHR43740">
    <property type="entry name" value="LEUCYL-TRNA SYNTHETASE"/>
    <property type="match status" value="1"/>
</dbReference>
<keyword evidence="4 9" id="KW-0547">Nucleotide-binding</keyword>
<dbReference type="Gene3D" id="3.90.740.10">
    <property type="entry name" value="Valyl/Leucyl/Isoleucyl-tRNA synthetase, editing domain"/>
    <property type="match status" value="1"/>
</dbReference>
<dbReference type="InterPro" id="IPR002300">
    <property type="entry name" value="aa-tRNA-synth_Ia"/>
</dbReference>
<dbReference type="GO" id="GO:0005829">
    <property type="term" value="C:cytosol"/>
    <property type="evidence" value="ECO:0007669"/>
    <property type="project" value="TreeGrafter"/>
</dbReference>
<name>A0A124FX33_9BACT</name>
<dbReference type="PRINTS" id="PR00985">
    <property type="entry name" value="TRNASYNTHLEU"/>
</dbReference>
<evidence type="ECO:0000313" key="13">
    <source>
        <dbReference type="Proteomes" id="UP000053904"/>
    </source>
</evidence>
<dbReference type="PROSITE" id="PS00178">
    <property type="entry name" value="AA_TRNA_LIGASE_I"/>
    <property type="match status" value="1"/>
</dbReference>
<evidence type="ECO:0000256" key="2">
    <source>
        <dbReference type="ARBA" id="ARBA00013164"/>
    </source>
</evidence>